<evidence type="ECO:0000313" key="3">
    <source>
        <dbReference type="Proteomes" id="UP001322138"/>
    </source>
</evidence>
<gene>
    <name evidence="2" type="ORF">QC761_0026640</name>
</gene>
<organism evidence="2 3">
    <name type="scientific">Podospora bellae-mahoneyi</name>
    <dbReference type="NCBI Taxonomy" id="2093777"/>
    <lineage>
        <taxon>Eukaryota</taxon>
        <taxon>Fungi</taxon>
        <taxon>Dikarya</taxon>
        <taxon>Ascomycota</taxon>
        <taxon>Pezizomycotina</taxon>
        <taxon>Sordariomycetes</taxon>
        <taxon>Sordariomycetidae</taxon>
        <taxon>Sordariales</taxon>
        <taxon>Podosporaceae</taxon>
        <taxon>Podospora</taxon>
    </lineage>
</organism>
<dbReference type="RefSeq" id="XP_062736152.1">
    <property type="nucleotide sequence ID" value="XM_062872179.1"/>
</dbReference>
<dbReference type="GeneID" id="87891290"/>
<name>A0ABR0FT86_9PEZI</name>
<feature type="region of interest" description="Disordered" evidence="1">
    <location>
        <begin position="40"/>
        <end position="73"/>
    </location>
</feature>
<feature type="compositionally biased region" description="Low complexity" evidence="1">
    <location>
        <begin position="101"/>
        <end position="116"/>
    </location>
</feature>
<keyword evidence="3" id="KW-1185">Reference proteome</keyword>
<feature type="compositionally biased region" description="Basic and acidic residues" evidence="1">
    <location>
        <begin position="40"/>
        <end position="50"/>
    </location>
</feature>
<feature type="region of interest" description="Disordered" evidence="1">
    <location>
        <begin position="143"/>
        <end position="167"/>
    </location>
</feature>
<sequence length="167" mass="18937">MLSEPSPEGLLTGSWLDASFPVPRWQMALHLQGFAYEQSSRRAQAEEISNRRQRHQPNPRPFSDRSPNIPSTAAPVRYPYLRYKKKSLTWNCPPSLSELGAASPDADAPDPADTLRPSRCASHCRSRSRYRCRYLPYGVSVGRNHHTRATSTTHDPRPTAWPTQQAR</sequence>
<dbReference type="Proteomes" id="UP001322138">
    <property type="component" value="Unassembled WGS sequence"/>
</dbReference>
<reference evidence="2 3" key="1">
    <citation type="journal article" date="2023" name="bioRxiv">
        <title>High-quality genome assemblies of four members of thePodospora anserinaspecies complex.</title>
        <authorList>
            <person name="Ament-Velasquez S.L."/>
            <person name="Vogan A.A."/>
            <person name="Wallerman O."/>
            <person name="Hartmann F."/>
            <person name="Gautier V."/>
            <person name="Silar P."/>
            <person name="Giraud T."/>
            <person name="Johannesson H."/>
        </authorList>
    </citation>
    <scope>NUCLEOTIDE SEQUENCE [LARGE SCALE GENOMIC DNA]</scope>
    <source>
        <strain evidence="2 3">CBS 112042</strain>
    </source>
</reference>
<dbReference type="EMBL" id="JAFFGZ010000002">
    <property type="protein sequence ID" value="KAK4647176.1"/>
    <property type="molecule type" value="Genomic_DNA"/>
</dbReference>
<proteinExistence type="predicted"/>
<feature type="region of interest" description="Disordered" evidence="1">
    <location>
        <begin position="94"/>
        <end position="116"/>
    </location>
</feature>
<protein>
    <submittedName>
        <fullName evidence="2">Uncharacterized protein</fullName>
    </submittedName>
</protein>
<evidence type="ECO:0000313" key="2">
    <source>
        <dbReference type="EMBL" id="KAK4647176.1"/>
    </source>
</evidence>
<accession>A0ABR0FT86</accession>
<evidence type="ECO:0000256" key="1">
    <source>
        <dbReference type="SAM" id="MobiDB-lite"/>
    </source>
</evidence>
<comment type="caution">
    <text evidence="2">The sequence shown here is derived from an EMBL/GenBank/DDBJ whole genome shotgun (WGS) entry which is preliminary data.</text>
</comment>